<dbReference type="STRING" id="1123303.GCA_000372425_00224"/>
<keyword evidence="5" id="KW-1185">Reference proteome</keyword>
<dbReference type="Pfam" id="PF00440">
    <property type="entry name" value="TetR_N"/>
    <property type="match status" value="1"/>
</dbReference>
<dbReference type="Proteomes" id="UP000249495">
    <property type="component" value="Chromosome 1"/>
</dbReference>
<gene>
    <name evidence="4" type="primary">hydR</name>
    <name evidence="4" type="ORF">NCTC12278_00692</name>
</gene>
<dbReference type="PRINTS" id="PR00455">
    <property type="entry name" value="HTHTETR"/>
</dbReference>
<keyword evidence="1 2" id="KW-0238">DNA-binding</keyword>
<dbReference type="InterPro" id="IPR050624">
    <property type="entry name" value="HTH-type_Tx_Regulator"/>
</dbReference>
<name>A0A2X3W336_9STRE</name>
<sequence length="193" mass="22021">MNKKMEASQATIGQLIAVSRTLFAQKGYNQTSLEEIVDQIGMTRGALYHHYKNKKDLFRAVLLQIQEEIGQKVAEEADKTDDLWEQLLIGSVTFVKEACKPDIKQILLLDGPSVIGWQDWREMDEANSQYHLQQQIELLQEKKILRSYDCRAMTALISGGLNELALYLAEQEAVGLDLDDLIRRQLEGFKKHG</sequence>
<evidence type="ECO:0000259" key="3">
    <source>
        <dbReference type="PROSITE" id="PS50977"/>
    </source>
</evidence>
<protein>
    <submittedName>
        <fullName evidence="4">TetR family transcriptional regulator</fullName>
    </submittedName>
</protein>
<dbReference type="PANTHER" id="PTHR43479">
    <property type="entry name" value="ACREF/ENVCD OPERON REPRESSOR-RELATED"/>
    <property type="match status" value="1"/>
</dbReference>
<dbReference type="InterPro" id="IPR049484">
    <property type="entry name" value="Rv0078-like_C"/>
</dbReference>
<dbReference type="GO" id="GO:0003677">
    <property type="term" value="F:DNA binding"/>
    <property type="evidence" value="ECO:0007669"/>
    <property type="project" value="UniProtKB-UniRule"/>
</dbReference>
<dbReference type="SUPFAM" id="SSF46689">
    <property type="entry name" value="Homeodomain-like"/>
    <property type="match status" value="1"/>
</dbReference>
<dbReference type="Pfam" id="PF21351">
    <property type="entry name" value="TetR_C_41"/>
    <property type="match status" value="1"/>
</dbReference>
<dbReference type="KEGG" id="sfer:NCTC12278_00692"/>
<dbReference type="PROSITE" id="PS50977">
    <property type="entry name" value="HTH_TETR_2"/>
    <property type="match status" value="1"/>
</dbReference>
<dbReference type="EMBL" id="LS483343">
    <property type="protein sequence ID" value="SQF40027.1"/>
    <property type="molecule type" value="Genomic_DNA"/>
</dbReference>
<organism evidence="4 5">
    <name type="scientific">Streptococcus ferus</name>
    <dbReference type="NCBI Taxonomy" id="1345"/>
    <lineage>
        <taxon>Bacteria</taxon>
        <taxon>Bacillati</taxon>
        <taxon>Bacillota</taxon>
        <taxon>Bacilli</taxon>
        <taxon>Lactobacillales</taxon>
        <taxon>Streptococcaceae</taxon>
        <taxon>Streptococcus</taxon>
    </lineage>
</organism>
<evidence type="ECO:0000313" key="4">
    <source>
        <dbReference type="EMBL" id="SQF40027.1"/>
    </source>
</evidence>
<dbReference type="OrthoDB" id="9814200at2"/>
<evidence type="ECO:0000256" key="1">
    <source>
        <dbReference type="ARBA" id="ARBA00023125"/>
    </source>
</evidence>
<dbReference type="RefSeq" id="WP_018029553.1">
    <property type="nucleotide sequence ID" value="NZ_LS483343.1"/>
</dbReference>
<evidence type="ECO:0000256" key="2">
    <source>
        <dbReference type="PROSITE-ProRule" id="PRU00335"/>
    </source>
</evidence>
<dbReference type="InterPro" id="IPR009057">
    <property type="entry name" value="Homeodomain-like_sf"/>
</dbReference>
<proteinExistence type="predicted"/>
<feature type="DNA-binding region" description="H-T-H motif" evidence="2">
    <location>
        <begin position="32"/>
        <end position="51"/>
    </location>
</feature>
<evidence type="ECO:0000313" key="5">
    <source>
        <dbReference type="Proteomes" id="UP000249495"/>
    </source>
</evidence>
<dbReference type="PANTHER" id="PTHR43479:SF11">
    <property type="entry name" value="ACREF_ENVCD OPERON REPRESSOR-RELATED"/>
    <property type="match status" value="1"/>
</dbReference>
<dbReference type="InterPro" id="IPR001647">
    <property type="entry name" value="HTH_TetR"/>
</dbReference>
<accession>A0A2X3W336</accession>
<dbReference type="Gene3D" id="1.10.357.10">
    <property type="entry name" value="Tetracycline Repressor, domain 2"/>
    <property type="match status" value="1"/>
</dbReference>
<dbReference type="AlphaFoldDB" id="A0A2X3W336"/>
<feature type="domain" description="HTH tetR-type" evidence="3">
    <location>
        <begin position="9"/>
        <end position="69"/>
    </location>
</feature>
<reference evidence="4 5" key="1">
    <citation type="submission" date="2018-06" db="EMBL/GenBank/DDBJ databases">
        <authorList>
            <consortium name="Pathogen Informatics"/>
            <person name="Doyle S."/>
        </authorList>
    </citation>
    <scope>NUCLEOTIDE SEQUENCE [LARGE SCALE GENOMIC DNA]</scope>
    <source>
        <strain evidence="4 5">NCTC12278</strain>
    </source>
</reference>